<proteinExistence type="predicted"/>
<dbReference type="InterPro" id="IPR000182">
    <property type="entry name" value="GNAT_dom"/>
</dbReference>
<gene>
    <name evidence="2" type="ORF">AUL39_02235</name>
</gene>
<feature type="domain" description="N-acetyltransferase" evidence="1">
    <location>
        <begin position="1"/>
        <end position="168"/>
    </location>
</feature>
<accession>A0A124EH14</accession>
<comment type="caution">
    <text evidence="2">The sequence shown here is derived from an EMBL/GenBank/DDBJ whole genome shotgun (WGS) entry which is preliminary data.</text>
</comment>
<dbReference type="PROSITE" id="PS51186">
    <property type="entry name" value="GNAT"/>
    <property type="match status" value="1"/>
</dbReference>
<dbReference type="EMBL" id="LOJF01000001">
    <property type="protein sequence ID" value="KUH59172.1"/>
    <property type="molecule type" value="Genomic_DNA"/>
</dbReference>
<dbReference type="Pfam" id="PF00583">
    <property type="entry name" value="Acetyltransf_1"/>
    <property type="match status" value="1"/>
</dbReference>
<organism evidence="2 3">
    <name type="scientific">Tractidigestivibacter scatoligenes</name>
    <name type="common">Olsenella scatoligenes</name>
    <dbReference type="NCBI Taxonomy" id="1299998"/>
    <lineage>
        <taxon>Bacteria</taxon>
        <taxon>Bacillati</taxon>
        <taxon>Actinomycetota</taxon>
        <taxon>Coriobacteriia</taxon>
        <taxon>Coriobacteriales</taxon>
        <taxon>Atopobiaceae</taxon>
        <taxon>Tractidigestivibacter</taxon>
    </lineage>
</organism>
<name>A0A124EH14_TRASO</name>
<dbReference type="SUPFAM" id="SSF55729">
    <property type="entry name" value="Acyl-CoA N-acyltransferases (Nat)"/>
    <property type="match status" value="1"/>
</dbReference>
<dbReference type="GO" id="GO:0016747">
    <property type="term" value="F:acyltransferase activity, transferring groups other than amino-acyl groups"/>
    <property type="evidence" value="ECO:0007669"/>
    <property type="project" value="InterPro"/>
</dbReference>
<dbReference type="CDD" id="cd04301">
    <property type="entry name" value="NAT_SF"/>
    <property type="match status" value="1"/>
</dbReference>
<dbReference type="STRING" id="1299998.AUL39_02235"/>
<sequence length="172" mass="19140">MHIRPATTSDLDGARAVYERARAFMREAGNPNQWGNSFPSRGLVEQDIATGVPRVCVDENGNVLGCFAFLPGPEPDYAHIYEGAWPNDEPYDLVHRFAVLRQGRGVGGAMLDWALEHGRNLRADTHRDNRPMQGLLASRGFSYCGVIRLGRNGDERLAYACCDPKAREVPER</sequence>
<evidence type="ECO:0000313" key="2">
    <source>
        <dbReference type="EMBL" id="KUH59172.1"/>
    </source>
</evidence>
<dbReference type="Proteomes" id="UP000054078">
    <property type="component" value="Unassembled WGS sequence"/>
</dbReference>
<dbReference type="InterPro" id="IPR016181">
    <property type="entry name" value="Acyl_CoA_acyltransferase"/>
</dbReference>
<dbReference type="OrthoDB" id="9796381at2"/>
<protein>
    <recommendedName>
        <fullName evidence="1">N-acetyltransferase domain-containing protein</fullName>
    </recommendedName>
</protein>
<evidence type="ECO:0000259" key="1">
    <source>
        <dbReference type="PROSITE" id="PS51186"/>
    </source>
</evidence>
<keyword evidence="3" id="KW-1185">Reference proteome</keyword>
<reference evidence="2 3" key="1">
    <citation type="submission" date="2015-12" db="EMBL/GenBank/DDBJ databases">
        <title>Draft Genome Sequence of Olsenella scatoligenes SK9K4T; a Producer of 3-Methylindole- (skatole) and 4-Methylphenol- (p-cresol) Isolated from Pig Feces.</title>
        <authorList>
            <person name="Li X."/>
            <person name="Borg B."/>
            <person name="Canibe N."/>
        </authorList>
    </citation>
    <scope>NUCLEOTIDE SEQUENCE [LARGE SCALE GENOMIC DNA]</scope>
    <source>
        <strain evidence="2 3">SK9K4</strain>
    </source>
</reference>
<dbReference type="Gene3D" id="3.40.630.30">
    <property type="match status" value="1"/>
</dbReference>
<dbReference type="RefSeq" id="WP_059053162.1">
    <property type="nucleotide sequence ID" value="NZ_LOJF01000001.1"/>
</dbReference>
<dbReference type="AlphaFoldDB" id="A0A124EH14"/>
<evidence type="ECO:0000313" key="3">
    <source>
        <dbReference type="Proteomes" id="UP000054078"/>
    </source>
</evidence>